<feature type="compositionally biased region" description="Basic residues" evidence="1">
    <location>
        <begin position="86"/>
        <end position="101"/>
    </location>
</feature>
<comment type="caution">
    <text evidence="2">The sequence shown here is derived from an EMBL/GenBank/DDBJ whole genome shotgun (WGS) entry which is preliminary data.</text>
</comment>
<feature type="region of interest" description="Disordered" evidence="1">
    <location>
        <begin position="232"/>
        <end position="269"/>
    </location>
</feature>
<feature type="region of interest" description="Disordered" evidence="1">
    <location>
        <begin position="15"/>
        <end position="56"/>
    </location>
</feature>
<evidence type="ECO:0000313" key="3">
    <source>
        <dbReference type="Proteomes" id="UP000265515"/>
    </source>
</evidence>
<organism evidence="2 3">
    <name type="scientific">Chara braunii</name>
    <name type="common">Braun's stonewort</name>
    <dbReference type="NCBI Taxonomy" id="69332"/>
    <lineage>
        <taxon>Eukaryota</taxon>
        <taxon>Viridiplantae</taxon>
        <taxon>Streptophyta</taxon>
        <taxon>Charophyceae</taxon>
        <taxon>Charales</taxon>
        <taxon>Characeae</taxon>
        <taxon>Chara</taxon>
    </lineage>
</organism>
<protein>
    <submittedName>
        <fullName evidence="2">Uncharacterized protein</fullName>
    </submittedName>
</protein>
<dbReference type="Proteomes" id="UP000265515">
    <property type="component" value="Unassembled WGS sequence"/>
</dbReference>
<feature type="region of interest" description="Disordered" evidence="1">
    <location>
        <begin position="70"/>
        <end position="109"/>
    </location>
</feature>
<feature type="compositionally biased region" description="Acidic residues" evidence="1">
    <location>
        <begin position="260"/>
        <end position="269"/>
    </location>
</feature>
<sequence>MDPASELVSMLLAKEAAKEQRKKEEERKKQRREAIEKEEKQRRREERKQREKLENDLRVAKIIDMQLSKRWGSVRAVQNQEEKQERKRRKKTLQHKLRRRSSREEIGTDEEIAAISAGIEHMELGSSASSEKDESPAQTPLTRTARRMYGSGKCRGRPHTFSVAPRNITKEIVPTPGPDACGRFVREQKLMLETLDYKEVKELCKKEHIPYVCKQQAIEDLVERCVAAALGRTKQAPSPAMRATDPVSSSTDIASSSSEEAGESSDSEA</sequence>
<reference evidence="2 3" key="1">
    <citation type="journal article" date="2018" name="Cell">
        <title>The Chara Genome: Secondary Complexity and Implications for Plant Terrestrialization.</title>
        <authorList>
            <person name="Nishiyama T."/>
            <person name="Sakayama H."/>
            <person name="Vries J.D."/>
            <person name="Buschmann H."/>
            <person name="Saint-Marcoux D."/>
            <person name="Ullrich K.K."/>
            <person name="Haas F.B."/>
            <person name="Vanderstraeten L."/>
            <person name="Becker D."/>
            <person name="Lang D."/>
            <person name="Vosolsobe S."/>
            <person name="Rombauts S."/>
            <person name="Wilhelmsson P.K.I."/>
            <person name="Janitza P."/>
            <person name="Kern R."/>
            <person name="Heyl A."/>
            <person name="Rumpler F."/>
            <person name="Villalobos L.I.A.C."/>
            <person name="Clay J.M."/>
            <person name="Skokan R."/>
            <person name="Toyoda A."/>
            <person name="Suzuki Y."/>
            <person name="Kagoshima H."/>
            <person name="Schijlen E."/>
            <person name="Tajeshwar N."/>
            <person name="Catarino B."/>
            <person name="Hetherington A.J."/>
            <person name="Saltykova A."/>
            <person name="Bonnot C."/>
            <person name="Breuninger H."/>
            <person name="Symeonidi A."/>
            <person name="Radhakrishnan G.V."/>
            <person name="Van Nieuwerburgh F."/>
            <person name="Deforce D."/>
            <person name="Chang C."/>
            <person name="Karol K.G."/>
            <person name="Hedrich R."/>
            <person name="Ulvskov P."/>
            <person name="Glockner G."/>
            <person name="Delwiche C.F."/>
            <person name="Petrasek J."/>
            <person name="Van de Peer Y."/>
            <person name="Friml J."/>
            <person name="Beilby M."/>
            <person name="Dolan L."/>
            <person name="Kohara Y."/>
            <person name="Sugano S."/>
            <person name="Fujiyama A."/>
            <person name="Delaux P.-M."/>
            <person name="Quint M."/>
            <person name="TheiBen G."/>
            <person name="Hagemann M."/>
            <person name="Harholt J."/>
            <person name="Dunand C."/>
            <person name="Zachgo S."/>
            <person name="Langdale J."/>
            <person name="Maumus F."/>
            <person name="Straeten D.V.D."/>
            <person name="Gould S.B."/>
            <person name="Rensing S.A."/>
        </authorList>
    </citation>
    <scope>NUCLEOTIDE SEQUENCE [LARGE SCALE GENOMIC DNA]</scope>
    <source>
        <strain evidence="2 3">S276</strain>
    </source>
</reference>
<feature type="region of interest" description="Disordered" evidence="1">
    <location>
        <begin position="123"/>
        <end position="143"/>
    </location>
</feature>
<dbReference type="EMBL" id="BFEA01000358">
    <property type="protein sequence ID" value="GBG80836.1"/>
    <property type="molecule type" value="Genomic_DNA"/>
</dbReference>
<dbReference type="AlphaFoldDB" id="A0A388LEV3"/>
<feature type="compositionally biased region" description="Low complexity" evidence="1">
    <location>
        <begin position="248"/>
        <end position="259"/>
    </location>
</feature>
<name>A0A388LEV3_CHABU</name>
<accession>A0A388LEV3</accession>
<proteinExistence type="predicted"/>
<dbReference type="Gramene" id="GBG80836">
    <property type="protein sequence ID" value="GBG80836"/>
    <property type="gene ID" value="CBR_g31392"/>
</dbReference>
<gene>
    <name evidence="2" type="ORF">CBR_g31392</name>
</gene>
<keyword evidence="3" id="KW-1185">Reference proteome</keyword>
<evidence type="ECO:0000256" key="1">
    <source>
        <dbReference type="SAM" id="MobiDB-lite"/>
    </source>
</evidence>
<evidence type="ECO:0000313" key="2">
    <source>
        <dbReference type="EMBL" id="GBG80836.1"/>
    </source>
</evidence>